<dbReference type="EMBL" id="JAVDPY010000001">
    <property type="protein sequence ID" value="MDR6331991.1"/>
    <property type="molecule type" value="Genomic_DNA"/>
</dbReference>
<dbReference type="GeneID" id="95762729"/>
<evidence type="ECO:0000313" key="2">
    <source>
        <dbReference type="EMBL" id="MDR6331991.1"/>
    </source>
</evidence>
<name>A0ABU1KAY2_XANFL</name>
<dbReference type="Proteomes" id="UP001245370">
    <property type="component" value="Unassembled WGS sequence"/>
</dbReference>
<dbReference type="InterPro" id="IPR002716">
    <property type="entry name" value="PIN_dom"/>
</dbReference>
<dbReference type="RefSeq" id="WP_281807306.1">
    <property type="nucleotide sequence ID" value="NZ_BSDO01000002.1"/>
</dbReference>
<gene>
    <name evidence="2" type="ORF">GGQ86_000438</name>
</gene>
<dbReference type="SUPFAM" id="SSF88723">
    <property type="entry name" value="PIN domain-like"/>
    <property type="match status" value="1"/>
</dbReference>
<reference evidence="2 3" key="1">
    <citation type="submission" date="2023-07" db="EMBL/GenBank/DDBJ databases">
        <title>Genomic Encyclopedia of Type Strains, Phase IV (KMG-IV): sequencing the most valuable type-strain genomes for metagenomic binning, comparative biology and taxonomic classification.</title>
        <authorList>
            <person name="Goeker M."/>
        </authorList>
    </citation>
    <scope>NUCLEOTIDE SEQUENCE [LARGE SCALE GENOMIC DNA]</scope>
    <source>
        <strain evidence="2 3">DSM 338</strain>
    </source>
</reference>
<dbReference type="Pfam" id="PF01850">
    <property type="entry name" value="PIN"/>
    <property type="match status" value="1"/>
</dbReference>
<organism evidence="2 3">
    <name type="scientific">Xanthobacter flavus</name>
    <dbReference type="NCBI Taxonomy" id="281"/>
    <lineage>
        <taxon>Bacteria</taxon>
        <taxon>Pseudomonadati</taxon>
        <taxon>Pseudomonadota</taxon>
        <taxon>Alphaproteobacteria</taxon>
        <taxon>Hyphomicrobiales</taxon>
        <taxon>Xanthobacteraceae</taxon>
        <taxon>Xanthobacter</taxon>
    </lineage>
</organism>
<comment type="caution">
    <text evidence="2">The sequence shown here is derived from an EMBL/GenBank/DDBJ whole genome shotgun (WGS) entry which is preliminary data.</text>
</comment>
<proteinExistence type="predicted"/>
<keyword evidence="3" id="KW-1185">Reference proteome</keyword>
<accession>A0ABU1KAY2</accession>
<feature type="domain" description="PIN" evidence="1">
    <location>
        <begin position="2"/>
        <end position="113"/>
    </location>
</feature>
<sequence length="121" mass="13140">MILVDTSIWIDHFRQCDPRLQQVLADGSVMSHPFVIGELALGNLRQRDVILDAIAALPQAIIAEPAEVLGLITTESLHGRGIGYVDAHLVASVRLTPEAVLWTRDRRLGAVAEKLGIALEA</sequence>
<dbReference type="Gene3D" id="3.40.50.1010">
    <property type="entry name" value="5'-nuclease"/>
    <property type="match status" value="1"/>
</dbReference>
<evidence type="ECO:0000313" key="3">
    <source>
        <dbReference type="Proteomes" id="UP001245370"/>
    </source>
</evidence>
<evidence type="ECO:0000259" key="1">
    <source>
        <dbReference type="Pfam" id="PF01850"/>
    </source>
</evidence>
<dbReference type="InterPro" id="IPR029060">
    <property type="entry name" value="PIN-like_dom_sf"/>
</dbReference>
<protein>
    <recommendedName>
        <fullName evidence="1">PIN domain-containing protein</fullName>
    </recommendedName>
</protein>